<evidence type="ECO:0000256" key="2">
    <source>
        <dbReference type="ARBA" id="ARBA00022845"/>
    </source>
</evidence>
<dbReference type="AlphaFoldDB" id="F3KZ23"/>
<proteinExistence type="predicted"/>
<dbReference type="NCBIfam" id="NF011162">
    <property type="entry name" value="PRK14563.1"/>
    <property type="match status" value="1"/>
</dbReference>
<organism evidence="4 5">
    <name type="scientific">Aequoribacter fuscus</name>
    <dbReference type="NCBI Taxonomy" id="2518989"/>
    <lineage>
        <taxon>Bacteria</taxon>
        <taxon>Pseudomonadati</taxon>
        <taxon>Pseudomonadota</taxon>
        <taxon>Gammaproteobacteria</taxon>
        <taxon>Cellvibrionales</taxon>
        <taxon>Halieaceae</taxon>
        <taxon>Aequoribacter</taxon>
    </lineage>
</organism>
<comment type="caution">
    <text evidence="4">The sequence shown here is derived from an EMBL/GenBank/DDBJ whole genome shotgun (WGS) entry which is preliminary data.</text>
</comment>
<dbReference type="STRING" id="2518989.IMCC3088_89"/>
<evidence type="ECO:0000313" key="4">
    <source>
        <dbReference type="EMBL" id="EGG30670.1"/>
    </source>
</evidence>
<dbReference type="Proteomes" id="UP000005615">
    <property type="component" value="Unassembled WGS sequence"/>
</dbReference>
<feature type="region of interest" description="Disordered" evidence="3">
    <location>
        <begin position="1"/>
        <end position="37"/>
    </location>
</feature>
<evidence type="ECO:0000256" key="1">
    <source>
        <dbReference type="ARBA" id="ARBA00022490"/>
    </source>
</evidence>
<dbReference type="EMBL" id="AEIG01000010">
    <property type="protein sequence ID" value="EGG30670.1"/>
    <property type="molecule type" value="Genomic_DNA"/>
</dbReference>
<keyword evidence="1" id="KW-0963">Cytoplasm</keyword>
<reference evidence="4 5" key="1">
    <citation type="journal article" date="2011" name="J. Bacteriol.">
        <title>Genome sequence of strain IMCC3088, a proteorhodopsin-containing marine bacterium belonging to the OM60/NOR5 clade.</title>
        <authorList>
            <person name="Jang Y."/>
            <person name="Oh H.M."/>
            <person name="Kang I."/>
            <person name="Lee K."/>
            <person name="Yang S.J."/>
            <person name="Cho J.C."/>
        </authorList>
    </citation>
    <scope>NUCLEOTIDE SEQUENCE [LARGE SCALE GENOMIC DNA]</scope>
    <source>
        <strain evidence="4 5">IMCC3088</strain>
    </source>
</reference>
<evidence type="ECO:0000256" key="3">
    <source>
        <dbReference type="SAM" id="MobiDB-lite"/>
    </source>
</evidence>
<dbReference type="GO" id="GO:0006417">
    <property type="term" value="P:regulation of translation"/>
    <property type="evidence" value="ECO:0007669"/>
    <property type="project" value="UniProtKB-KW"/>
</dbReference>
<dbReference type="NCBIfam" id="NF041886">
    <property type="entry name" value="Rmf_CrpP_fam"/>
    <property type="match status" value="1"/>
</dbReference>
<name>F3KZ23_9GAMM</name>
<dbReference type="Pfam" id="PF04957">
    <property type="entry name" value="RMF"/>
    <property type="match status" value="1"/>
</dbReference>
<keyword evidence="2" id="KW-0810">Translation regulation</keyword>
<dbReference type="eggNOG" id="COG3130">
    <property type="taxonomic scope" value="Bacteria"/>
</dbReference>
<gene>
    <name evidence="4" type="ORF">IMCC3088_89</name>
</gene>
<dbReference type="OrthoDB" id="5917763at2"/>
<dbReference type="InterPro" id="IPR023200">
    <property type="entry name" value="RMF_sf"/>
</dbReference>
<protein>
    <submittedName>
        <fullName evidence="4">Ribosome modulation factor</fullName>
    </submittedName>
</protein>
<evidence type="ECO:0000313" key="5">
    <source>
        <dbReference type="Proteomes" id="UP000005615"/>
    </source>
</evidence>
<dbReference type="RefSeq" id="WP_009574672.1">
    <property type="nucleotide sequence ID" value="NZ_AEIG01000010.1"/>
</dbReference>
<dbReference type="InterPro" id="IPR007040">
    <property type="entry name" value="Ribosome_modulation_factor"/>
</dbReference>
<feature type="compositionally biased region" description="Basic and acidic residues" evidence="3">
    <location>
        <begin position="24"/>
        <end position="37"/>
    </location>
</feature>
<accession>F3KZ23</accession>
<dbReference type="Gene3D" id="1.10.10.620">
    <property type="entry name" value="ribosome modulation factor like domain"/>
    <property type="match status" value="1"/>
</dbReference>
<keyword evidence="5" id="KW-1185">Reference proteome</keyword>
<sequence length="67" mass="7854">MKKHKRDVSNRHFDRGYMAGNQGKSRDDCPHSQQNHREQWLAGWRDGRSDYWDGVTGSATLPRMHSI</sequence>